<dbReference type="InterPro" id="IPR005312">
    <property type="entry name" value="DUF1759"/>
</dbReference>
<dbReference type="SUPFAM" id="SSF56672">
    <property type="entry name" value="DNA/RNA polymerases"/>
    <property type="match status" value="1"/>
</dbReference>
<evidence type="ECO:0000313" key="2">
    <source>
        <dbReference type="Proteomes" id="UP001652625"/>
    </source>
</evidence>
<dbReference type="InterPro" id="IPR008042">
    <property type="entry name" value="Retrotrans_Pao"/>
</dbReference>
<dbReference type="GeneID" id="136082626"/>
<dbReference type="InterPro" id="IPR043502">
    <property type="entry name" value="DNA/RNA_pol_sf"/>
</dbReference>
<evidence type="ECO:0000259" key="1">
    <source>
        <dbReference type="Pfam" id="PF18701"/>
    </source>
</evidence>
<dbReference type="PANTHER" id="PTHR47331:SF5">
    <property type="entry name" value="RIBONUCLEASE H"/>
    <property type="match status" value="1"/>
</dbReference>
<name>A0ABM4C908_HYDVU</name>
<dbReference type="Gene3D" id="3.30.420.10">
    <property type="entry name" value="Ribonuclease H-like superfamily/Ribonuclease H"/>
    <property type="match status" value="1"/>
</dbReference>
<evidence type="ECO:0000313" key="3">
    <source>
        <dbReference type="RefSeq" id="XP_065658112.1"/>
    </source>
</evidence>
<dbReference type="Pfam" id="PF05380">
    <property type="entry name" value="Peptidase_A17"/>
    <property type="match status" value="1"/>
</dbReference>
<dbReference type="Proteomes" id="UP001652625">
    <property type="component" value="Chromosome 07"/>
</dbReference>
<accession>A0ABM4C908</accession>
<dbReference type="RefSeq" id="XP_065658112.1">
    <property type="nucleotide sequence ID" value="XM_065802040.1"/>
</dbReference>
<reference evidence="3" key="1">
    <citation type="submission" date="2025-08" db="UniProtKB">
        <authorList>
            <consortium name="RefSeq"/>
        </authorList>
    </citation>
    <scope>IDENTIFICATION</scope>
</reference>
<dbReference type="InterPro" id="IPR036397">
    <property type="entry name" value="RNaseH_sf"/>
</dbReference>
<organism evidence="2 3">
    <name type="scientific">Hydra vulgaris</name>
    <name type="common">Hydra</name>
    <name type="synonym">Hydra attenuata</name>
    <dbReference type="NCBI Taxonomy" id="6087"/>
    <lineage>
        <taxon>Eukaryota</taxon>
        <taxon>Metazoa</taxon>
        <taxon>Cnidaria</taxon>
        <taxon>Hydrozoa</taxon>
        <taxon>Hydroidolina</taxon>
        <taxon>Anthoathecata</taxon>
        <taxon>Aplanulata</taxon>
        <taxon>Hydridae</taxon>
        <taxon>Hydra</taxon>
    </lineage>
</organism>
<dbReference type="InterPro" id="IPR040676">
    <property type="entry name" value="DUF5641"/>
</dbReference>
<sequence>MASLVKKKKIRNGHRVYLIRLFAEIDDDLKEIKKINLLLTNIETKHVIIKTLDDEIMDLLADEDDIISEIEDTSSLTSDILSNIENLRFLSKEVKESEKDSSTRSFTSKISMKLPKLTIQSFSGDILSWKGFWDQFSTAIDSNEDLSDIAKFNYLKSYLSGRAQKLIEGLTLSEGNYREAIQLLKDRFGNTQSLIAAHMDDLQKINPVRNLKEVKQLRQMYDKLEINIRNLKDLNVETCAYGSLLIAIILERIPRQLCIIISRHFKNDDWNLNEFMNVIMTELTALERCEAVTNTSIEVEENIPITLQNMHINTKKNNHHHLSNNQRYFNYNTVPRNNQETRDTCVFCKERHLSSRCRNITDVKHRRSIVQKESRCFVCLKRGHKASFCRLNYECIKCKKKHNITLCDTESNKVPNKLLSEVQSYSITHQNQHTATNNHVILQSAKATATNPDNTLSSCIRVLFDGCSHRTYITDALREKLKLKKISTESLIIKRFASDEGLIKTLDVVRVCLKGRDPKNNIYIEALCIPFICSPLKNLNFNLLQQKYVYLKGIPLAKSYPLKNNESVDILVGLDYYYSTITGKIIRGCNNGPVALESILGWIVCGPSDIGVRENFIQTNLVSTSQSDDDVLRLELRKFWEPESSDFQEQDNFYQQFKNDNTFNGEQHVTKLPLKPNCEFLPDNYNISLKRFISLQRMFEINNDLKQRYQEVITSYENENIIERIYDPGEPGKVHYLPHRAVLRDDKETTKLRVVFDGSAKEGGPSINENRTDIRQAFLNVGICNEHKDLLRFLWYDDKNNMLIIYRFLRVVFGITSSPVLLNTTIIKHMENYSDTLKEFTKKFLRDLYVDDSTVGVNAVSEGIQFYNFIKEAMKKGGFNLRKWFSNSPELSRYIADKEKEKALLNEEDSYAKFELNRSNDMEVNCVKVLGLLWNGKTDEFHFNFSAIVQEALNLPFTKRNLLRVGAKFYDPLGLISPIVIVTKLLFQALCIDKLDWDDKLPSEIHEKWLAYLKGLEVISSITVPRYCFKEQDEIAKYVTLHGFSDSSQVAYSAVIYAQVKTKEGWMSKLIASKTKVAPIKKLTIPRLELLGCLLLANLMHKVVQKFKDVLIVEKICYWTDSEISLSWIKNSKRDWKLWVQHRVSKIQELSSKKDWSYIEGENNPADIPTRDLNLLTFQANCLWWEGPLFLKTNITPKQRKYFDSNMVESISELKSSVTTCVNYIDEPKDGVQYIIKAEKFSSLTQLLRVSAYGLRFGNNIKNKVVKYQGELTTKEINSAEELWIKSEQSLLKGENDSSQDYENIKQQLDLFIDEHNILRLKRRFENSLLEYAEKYPIILRSYSHFTKLIVLAAYERCKRVLAKTLHGPGPPNLPIFRVATHKFAFTNIGLDYAGPLFVKNIYGQENSLYKAYKFILPKSPWWGGFYEQLIRVVKDALKKCVGKIRLSYEELETVLHEIEMTVNSRPLTYIYDEVYEPLTPSHLVIGRRLQTINVKTQMDDSQIDNSDDHNSRLKYLKTIIDHYWKRFCREYIAQLRERHLYDSKNQRKKCGEYLQVGDVVLINDDQLKRNLWKQGVVEELIISNDKRVRGAILKTCINGHVSFIKRPLQRLVPLEVVKIKNTEKVKSAEPKYQMMAAITAELKRKFNT</sequence>
<dbReference type="PANTHER" id="PTHR47331">
    <property type="entry name" value="PHD-TYPE DOMAIN-CONTAINING PROTEIN"/>
    <property type="match status" value="1"/>
</dbReference>
<protein>
    <submittedName>
        <fullName evidence="3">Uncharacterized protein LOC136082626</fullName>
    </submittedName>
</protein>
<dbReference type="Pfam" id="PF18701">
    <property type="entry name" value="DUF5641"/>
    <property type="match status" value="1"/>
</dbReference>
<dbReference type="Pfam" id="PF03564">
    <property type="entry name" value="DUF1759"/>
    <property type="match status" value="1"/>
</dbReference>
<feature type="domain" description="DUF5641" evidence="1">
    <location>
        <begin position="1513"/>
        <end position="1615"/>
    </location>
</feature>
<proteinExistence type="predicted"/>
<gene>
    <name evidence="3" type="primary">LOC136082626</name>
</gene>
<keyword evidence="2" id="KW-1185">Reference proteome</keyword>